<keyword evidence="1" id="KW-1133">Transmembrane helix</keyword>
<organism evidence="2 3">
    <name type="scientific">Parendozoicomonas haliclonae</name>
    <dbReference type="NCBI Taxonomy" id="1960125"/>
    <lineage>
        <taxon>Bacteria</taxon>
        <taxon>Pseudomonadati</taxon>
        <taxon>Pseudomonadota</taxon>
        <taxon>Gammaproteobacteria</taxon>
        <taxon>Oceanospirillales</taxon>
        <taxon>Endozoicomonadaceae</taxon>
        <taxon>Parendozoicomonas</taxon>
    </lineage>
</organism>
<dbReference type="Proteomes" id="UP000196573">
    <property type="component" value="Unassembled WGS sequence"/>
</dbReference>
<keyword evidence="3" id="KW-1185">Reference proteome</keyword>
<reference evidence="2 3" key="1">
    <citation type="submission" date="2017-03" db="EMBL/GenBank/DDBJ databases">
        <authorList>
            <person name="Afonso C.L."/>
            <person name="Miller P.J."/>
            <person name="Scott M.A."/>
            <person name="Spackman E."/>
            <person name="Goraichik I."/>
            <person name="Dimitrov K.M."/>
            <person name="Suarez D.L."/>
            <person name="Swayne D.E."/>
        </authorList>
    </citation>
    <scope>NUCLEOTIDE SEQUENCE [LARGE SCALE GENOMIC DNA]</scope>
    <source>
        <strain evidence="2">SB41UT1</strain>
    </source>
</reference>
<name>A0A1X7AQL6_9GAMM</name>
<gene>
    <name evidence="2" type="ORF">EHSB41UT_04421</name>
</gene>
<accession>A0A1X7AQL6</accession>
<dbReference type="AlphaFoldDB" id="A0A1X7AQL6"/>
<sequence>MITTPPIVFFIFGFSLLFPLCFGAGMLLGLFSDIEKETV</sequence>
<evidence type="ECO:0000313" key="3">
    <source>
        <dbReference type="Proteomes" id="UP000196573"/>
    </source>
</evidence>
<protein>
    <submittedName>
        <fullName evidence="2">Uncharacterized protein</fullName>
    </submittedName>
</protein>
<evidence type="ECO:0000313" key="2">
    <source>
        <dbReference type="EMBL" id="SMA50604.1"/>
    </source>
</evidence>
<feature type="transmembrane region" description="Helical" evidence="1">
    <location>
        <begin position="6"/>
        <end position="31"/>
    </location>
</feature>
<proteinExistence type="predicted"/>
<dbReference type="EMBL" id="FWPT01000014">
    <property type="protein sequence ID" value="SMA50604.1"/>
    <property type="molecule type" value="Genomic_DNA"/>
</dbReference>
<evidence type="ECO:0000256" key="1">
    <source>
        <dbReference type="SAM" id="Phobius"/>
    </source>
</evidence>
<keyword evidence="1" id="KW-0812">Transmembrane</keyword>
<keyword evidence="1" id="KW-0472">Membrane</keyword>